<sequence length="230" mass="26115">MKTEKKEENEEKNAKREKIIKEKNKKEDFEKHDLKKFDESFGKIVLGVDEAGRGPLAGPVVASAVIIKNDFDEIVEINDSKKLIEKKREKLYEAIISNCIVGVGIASKTEIDEINILNATFLAMRRAIDKVKEIADFDIVLVDGNHKIREFSGEQECVIKGDSKSLAIAAASIVAKVTRDKMMCEIAKEFPEYNFEKHKGYGTKAHREVLLKIGPCKYHRKSFLKKIFNN</sequence>
<dbReference type="GO" id="GO:0004523">
    <property type="term" value="F:RNA-DNA hybrid ribonuclease activity"/>
    <property type="evidence" value="ECO:0007669"/>
    <property type="project" value="UniProtKB-UniRule"/>
</dbReference>
<comment type="subcellular location">
    <subcellularLocation>
        <location evidence="4 14">Cytoplasm</location>
    </subcellularLocation>
</comment>
<proteinExistence type="inferred from homology"/>
<gene>
    <name evidence="14" type="primary">rnhB</name>
    <name evidence="19" type="ORF">AB8B22_06840</name>
</gene>
<dbReference type="SUPFAM" id="SSF53098">
    <property type="entry name" value="Ribonuclease H-like"/>
    <property type="match status" value="1"/>
</dbReference>
<evidence type="ECO:0000256" key="4">
    <source>
        <dbReference type="ARBA" id="ARBA00004496"/>
    </source>
</evidence>
<evidence type="ECO:0000256" key="9">
    <source>
        <dbReference type="ARBA" id="ARBA00022722"/>
    </source>
</evidence>
<dbReference type="KEGG" id="lrug:AB8B22_06840"/>
<evidence type="ECO:0000256" key="15">
    <source>
        <dbReference type="PROSITE-ProRule" id="PRU01319"/>
    </source>
</evidence>
<evidence type="ECO:0000256" key="5">
    <source>
        <dbReference type="ARBA" id="ARBA00007383"/>
    </source>
</evidence>
<evidence type="ECO:0000256" key="6">
    <source>
        <dbReference type="ARBA" id="ARBA00012180"/>
    </source>
</evidence>
<comment type="catalytic activity">
    <reaction evidence="1 14 15 16">
        <text>Endonucleolytic cleavage to 5'-phosphomonoester.</text>
        <dbReference type="EC" id="3.1.26.4"/>
    </reaction>
</comment>
<dbReference type="Gene3D" id="3.30.420.10">
    <property type="entry name" value="Ribonuclease H-like superfamily/Ribonuclease H"/>
    <property type="match status" value="1"/>
</dbReference>
<evidence type="ECO:0000256" key="3">
    <source>
        <dbReference type="ARBA" id="ARBA00004065"/>
    </source>
</evidence>
<dbReference type="RefSeq" id="WP_369710548.1">
    <property type="nucleotide sequence ID" value="NZ_CP165644.1"/>
</dbReference>
<dbReference type="InterPro" id="IPR022898">
    <property type="entry name" value="RNase_HII"/>
</dbReference>
<dbReference type="CDD" id="cd07182">
    <property type="entry name" value="RNase_HII_bacteria_HII_like"/>
    <property type="match status" value="1"/>
</dbReference>
<reference evidence="19" key="1">
    <citation type="submission" date="2024-07" db="EMBL/GenBank/DDBJ databases">
        <authorList>
            <person name="Li X.-J."/>
            <person name="Wang X."/>
        </authorList>
    </citation>
    <scope>NUCLEOTIDE SEQUENCE</scope>
    <source>
        <strain evidence="19">HSP-334</strain>
    </source>
</reference>
<keyword evidence="11 14" id="KW-0255">Endonuclease</keyword>
<dbReference type="InterPro" id="IPR001352">
    <property type="entry name" value="RNase_HII/HIII"/>
</dbReference>
<evidence type="ECO:0000256" key="7">
    <source>
        <dbReference type="ARBA" id="ARBA00019179"/>
    </source>
</evidence>
<feature type="binding site" evidence="14 15">
    <location>
        <position position="49"/>
    </location>
    <ligand>
        <name>a divalent metal cation</name>
        <dbReference type="ChEBI" id="CHEBI:60240"/>
    </ligand>
</feature>
<dbReference type="InterPro" id="IPR036397">
    <property type="entry name" value="RNaseH_sf"/>
</dbReference>
<dbReference type="NCBIfam" id="NF000595">
    <property type="entry name" value="PRK00015.1-3"/>
    <property type="match status" value="1"/>
</dbReference>
<keyword evidence="13 14" id="KW-0464">Manganese</keyword>
<dbReference type="PROSITE" id="PS51975">
    <property type="entry name" value="RNASE_H_2"/>
    <property type="match status" value="1"/>
</dbReference>
<feature type="binding site" evidence="14 15">
    <location>
        <position position="50"/>
    </location>
    <ligand>
        <name>a divalent metal cation</name>
        <dbReference type="ChEBI" id="CHEBI:60240"/>
    </ligand>
</feature>
<dbReference type="PANTHER" id="PTHR10954">
    <property type="entry name" value="RIBONUCLEASE H2 SUBUNIT A"/>
    <property type="match status" value="1"/>
</dbReference>
<evidence type="ECO:0000256" key="1">
    <source>
        <dbReference type="ARBA" id="ARBA00000077"/>
    </source>
</evidence>
<name>A0AB39VF35_9FUSO</name>
<comment type="cofactor">
    <cofactor evidence="2">
        <name>Mg(2+)</name>
        <dbReference type="ChEBI" id="CHEBI:18420"/>
    </cofactor>
</comment>
<feature type="domain" description="RNase H type-2" evidence="18">
    <location>
        <begin position="43"/>
        <end position="230"/>
    </location>
</feature>
<evidence type="ECO:0000256" key="16">
    <source>
        <dbReference type="RuleBase" id="RU003515"/>
    </source>
</evidence>
<feature type="region of interest" description="Disordered" evidence="17">
    <location>
        <begin position="1"/>
        <end position="22"/>
    </location>
</feature>
<evidence type="ECO:0000256" key="13">
    <source>
        <dbReference type="ARBA" id="ARBA00023211"/>
    </source>
</evidence>
<keyword evidence="10 14" id="KW-0479">Metal-binding</keyword>
<dbReference type="NCBIfam" id="NF000594">
    <property type="entry name" value="PRK00015.1-1"/>
    <property type="match status" value="1"/>
</dbReference>
<accession>A0AB39VF35</accession>
<evidence type="ECO:0000313" key="19">
    <source>
        <dbReference type="EMBL" id="XDU66140.1"/>
    </source>
</evidence>
<dbReference type="AlphaFoldDB" id="A0AB39VF35"/>
<dbReference type="GO" id="GO:0003723">
    <property type="term" value="F:RNA binding"/>
    <property type="evidence" value="ECO:0007669"/>
    <property type="project" value="UniProtKB-UniRule"/>
</dbReference>
<keyword evidence="8 14" id="KW-0963">Cytoplasm</keyword>
<dbReference type="GO" id="GO:0032299">
    <property type="term" value="C:ribonuclease H2 complex"/>
    <property type="evidence" value="ECO:0007669"/>
    <property type="project" value="TreeGrafter"/>
</dbReference>
<protein>
    <recommendedName>
        <fullName evidence="7 14">Ribonuclease HII</fullName>
        <shortName evidence="14">RNase HII</shortName>
        <ecNumber evidence="6 14">3.1.26.4</ecNumber>
    </recommendedName>
</protein>
<dbReference type="GO" id="GO:0005737">
    <property type="term" value="C:cytoplasm"/>
    <property type="evidence" value="ECO:0007669"/>
    <property type="project" value="UniProtKB-SubCell"/>
</dbReference>
<dbReference type="GO" id="GO:0030145">
    <property type="term" value="F:manganese ion binding"/>
    <property type="evidence" value="ECO:0007669"/>
    <property type="project" value="UniProtKB-UniRule"/>
</dbReference>
<dbReference type="GO" id="GO:0043137">
    <property type="term" value="P:DNA replication, removal of RNA primer"/>
    <property type="evidence" value="ECO:0007669"/>
    <property type="project" value="TreeGrafter"/>
</dbReference>
<evidence type="ECO:0000256" key="14">
    <source>
        <dbReference type="HAMAP-Rule" id="MF_00052"/>
    </source>
</evidence>
<evidence type="ECO:0000256" key="2">
    <source>
        <dbReference type="ARBA" id="ARBA00001946"/>
    </source>
</evidence>
<keyword evidence="9 14" id="KW-0540">Nuclease</keyword>
<evidence type="ECO:0000256" key="11">
    <source>
        <dbReference type="ARBA" id="ARBA00022759"/>
    </source>
</evidence>
<dbReference type="GO" id="GO:0006298">
    <property type="term" value="P:mismatch repair"/>
    <property type="evidence" value="ECO:0007669"/>
    <property type="project" value="TreeGrafter"/>
</dbReference>
<dbReference type="Pfam" id="PF01351">
    <property type="entry name" value="RNase_HII"/>
    <property type="match status" value="1"/>
</dbReference>
<dbReference type="PANTHER" id="PTHR10954:SF18">
    <property type="entry name" value="RIBONUCLEASE HII"/>
    <property type="match status" value="1"/>
</dbReference>
<evidence type="ECO:0000259" key="18">
    <source>
        <dbReference type="PROSITE" id="PS51975"/>
    </source>
</evidence>
<dbReference type="EMBL" id="CP165644">
    <property type="protein sequence ID" value="XDU66140.1"/>
    <property type="molecule type" value="Genomic_DNA"/>
</dbReference>
<dbReference type="EC" id="3.1.26.4" evidence="6 14"/>
<dbReference type="HAMAP" id="MF_00052_B">
    <property type="entry name" value="RNase_HII_B"/>
    <property type="match status" value="1"/>
</dbReference>
<comment type="function">
    <text evidence="3 14 16">Endonuclease that specifically degrades the RNA of RNA-DNA hybrids.</text>
</comment>
<organism evidence="19">
    <name type="scientific">Leptotrichia rugosa</name>
    <dbReference type="NCBI Taxonomy" id="3239302"/>
    <lineage>
        <taxon>Bacteria</taxon>
        <taxon>Fusobacteriati</taxon>
        <taxon>Fusobacteriota</taxon>
        <taxon>Fusobacteriia</taxon>
        <taxon>Fusobacteriales</taxon>
        <taxon>Leptotrichiaceae</taxon>
        <taxon>Leptotrichia</taxon>
    </lineage>
</organism>
<keyword evidence="12 14" id="KW-0378">Hydrolase</keyword>
<evidence type="ECO:0000256" key="8">
    <source>
        <dbReference type="ARBA" id="ARBA00022490"/>
    </source>
</evidence>
<evidence type="ECO:0000256" key="10">
    <source>
        <dbReference type="ARBA" id="ARBA00022723"/>
    </source>
</evidence>
<feature type="binding site" evidence="14 15">
    <location>
        <position position="143"/>
    </location>
    <ligand>
        <name>a divalent metal cation</name>
        <dbReference type="ChEBI" id="CHEBI:60240"/>
    </ligand>
</feature>
<dbReference type="InterPro" id="IPR012337">
    <property type="entry name" value="RNaseH-like_sf"/>
</dbReference>
<evidence type="ECO:0000256" key="12">
    <source>
        <dbReference type="ARBA" id="ARBA00022801"/>
    </source>
</evidence>
<comment type="cofactor">
    <cofactor evidence="14 15">
        <name>Mn(2+)</name>
        <dbReference type="ChEBI" id="CHEBI:29035"/>
    </cofactor>
    <cofactor evidence="14 15">
        <name>Mg(2+)</name>
        <dbReference type="ChEBI" id="CHEBI:18420"/>
    </cofactor>
    <text evidence="14 15">Manganese or magnesium. Binds 1 divalent metal ion per monomer in the absence of substrate. May bind a second metal ion after substrate binding.</text>
</comment>
<dbReference type="InterPro" id="IPR024567">
    <property type="entry name" value="RNase_HII/HIII_dom"/>
</dbReference>
<evidence type="ECO:0000256" key="17">
    <source>
        <dbReference type="SAM" id="MobiDB-lite"/>
    </source>
</evidence>
<comment type="similarity">
    <text evidence="5 14 16">Belongs to the RNase HII family.</text>
</comment>